<protein>
    <submittedName>
        <fullName evidence="2">Uncharacterized protein</fullName>
    </submittedName>
</protein>
<dbReference type="EMBL" id="JH711585">
    <property type="protein sequence ID" value="EIW76923.1"/>
    <property type="molecule type" value="Genomic_DNA"/>
</dbReference>
<evidence type="ECO:0000256" key="1">
    <source>
        <dbReference type="SAM" id="Phobius"/>
    </source>
</evidence>
<proteinExistence type="predicted"/>
<gene>
    <name evidence="2" type="ORF">CONPUDRAFT_84754</name>
</gene>
<dbReference type="GeneID" id="19210833"/>
<name>A0A5M3MCW9_CONPW</name>
<accession>A0A5M3MCW9</accession>
<dbReference type="RefSeq" id="XP_007773236.1">
    <property type="nucleotide sequence ID" value="XM_007775046.1"/>
</dbReference>
<keyword evidence="1" id="KW-0472">Membrane</keyword>
<dbReference type="KEGG" id="cput:CONPUDRAFT_84754"/>
<dbReference type="Proteomes" id="UP000053558">
    <property type="component" value="Unassembled WGS sequence"/>
</dbReference>
<sequence length="222" mass="24920">MIVFGTAIASVMMLKRITALCASHRVVGYVMSSVLATWFGLAVWSVVQSASVPHSHVVHVCQGMIHPTNVKNGPLLRSSSFWMIIVYDTLVFILMLTRALPLGASGSRHSIARRLVTNGTLYYATICFSNNMEVITVLRADAGLKGLISEFIYLLQIIMMSRITLSLLKNHRKLKGRAAYRESRWEDAPTILTPIVMSAYPTELRRTQDDLERHPPRQHVRS</sequence>
<keyword evidence="3" id="KW-1185">Reference proteome</keyword>
<organism evidence="2 3">
    <name type="scientific">Coniophora puteana (strain RWD-64-598)</name>
    <name type="common">Brown rot fungus</name>
    <dbReference type="NCBI Taxonomy" id="741705"/>
    <lineage>
        <taxon>Eukaryota</taxon>
        <taxon>Fungi</taxon>
        <taxon>Dikarya</taxon>
        <taxon>Basidiomycota</taxon>
        <taxon>Agaricomycotina</taxon>
        <taxon>Agaricomycetes</taxon>
        <taxon>Agaricomycetidae</taxon>
        <taxon>Boletales</taxon>
        <taxon>Coniophorineae</taxon>
        <taxon>Coniophoraceae</taxon>
        <taxon>Coniophora</taxon>
    </lineage>
</organism>
<keyword evidence="1" id="KW-0812">Transmembrane</keyword>
<feature type="transmembrane region" description="Helical" evidence="1">
    <location>
        <begin position="121"/>
        <end position="139"/>
    </location>
</feature>
<feature type="transmembrane region" description="Helical" evidence="1">
    <location>
        <begin position="151"/>
        <end position="168"/>
    </location>
</feature>
<evidence type="ECO:0000313" key="3">
    <source>
        <dbReference type="Proteomes" id="UP000053558"/>
    </source>
</evidence>
<feature type="transmembrane region" description="Helical" evidence="1">
    <location>
        <begin position="81"/>
        <end position="100"/>
    </location>
</feature>
<comment type="caution">
    <text evidence="2">The sequence shown here is derived from an EMBL/GenBank/DDBJ whole genome shotgun (WGS) entry which is preliminary data.</text>
</comment>
<evidence type="ECO:0000313" key="2">
    <source>
        <dbReference type="EMBL" id="EIW76923.1"/>
    </source>
</evidence>
<feature type="transmembrane region" description="Helical" evidence="1">
    <location>
        <begin position="26"/>
        <end position="47"/>
    </location>
</feature>
<dbReference type="OrthoDB" id="3354157at2759"/>
<keyword evidence="1" id="KW-1133">Transmembrane helix</keyword>
<dbReference type="AlphaFoldDB" id="A0A5M3MCW9"/>
<reference evidence="3" key="1">
    <citation type="journal article" date="2012" name="Science">
        <title>The Paleozoic origin of enzymatic lignin decomposition reconstructed from 31 fungal genomes.</title>
        <authorList>
            <person name="Floudas D."/>
            <person name="Binder M."/>
            <person name="Riley R."/>
            <person name="Barry K."/>
            <person name="Blanchette R.A."/>
            <person name="Henrissat B."/>
            <person name="Martinez A.T."/>
            <person name="Otillar R."/>
            <person name="Spatafora J.W."/>
            <person name="Yadav J.S."/>
            <person name="Aerts A."/>
            <person name="Benoit I."/>
            <person name="Boyd A."/>
            <person name="Carlson A."/>
            <person name="Copeland A."/>
            <person name="Coutinho P.M."/>
            <person name="de Vries R.P."/>
            <person name="Ferreira P."/>
            <person name="Findley K."/>
            <person name="Foster B."/>
            <person name="Gaskell J."/>
            <person name="Glotzer D."/>
            <person name="Gorecki P."/>
            <person name="Heitman J."/>
            <person name="Hesse C."/>
            <person name="Hori C."/>
            <person name="Igarashi K."/>
            <person name="Jurgens J.A."/>
            <person name="Kallen N."/>
            <person name="Kersten P."/>
            <person name="Kohler A."/>
            <person name="Kuees U."/>
            <person name="Kumar T.K.A."/>
            <person name="Kuo A."/>
            <person name="LaButti K."/>
            <person name="Larrondo L.F."/>
            <person name="Lindquist E."/>
            <person name="Ling A."/>
            <person name="Lombard V."/>
            <person name="Lucas S."/>
            <person name="Lundell T."/>
            <person name="Martin R."/>
            <person name="McLaughlin D.J."/>
            <person name="Morgenstern I."/>
            <person name="Morin E."/>
            <person name="Murat C."/>
            <person name="Nagy L.G."/>
            <person name="Nolan M."/>
            <person name="Ohm R.A."/>
            <person name="Patyshakuliyeva A."/>
            <person name="Rokas A."/>
            <person name="Ruiz-Duenas F.J."/>
            <person name="Sabat G."/>
            <person name="Salamov A."/>
            <person name="Samejima M."/>
            <person name="Schmutz J."/>
            <person name="Slot J.C."/>
            <person name="St John F."/>
            <person name="Stenlid J."/>
            <person name="Sun H."/>
            <person name="Sun S."/>
            <person name="Syed K."/>
            <person name="Tsang A."/>
            <person name="Wiebenga A."/>
            <person name="Young D."/>
            <person name="Pisabarro A."/>
            <person name="Eastwood D.C."/>
            <person name="Martin F."/>
            <person name="Cullen D."/>
            <person name="Grigoriev I.V."/>
            <person name="Hibbett D.S."/>
        </authorList>
    </citation>
    <scope>NUCLEOTIDE SEQUENCE [LARGE SCALE GENOMIC DNA]</scope>
    <source>
        <strain evidence="3">RWD-64-598 SS2</strain>
    </source>
</reference>